<dbReference type="Ensembl" id="ENSPMGT00000006359.1">
    <property type="protein sequence ID" value="ENSPMGP00000005987.1"/>
    <property type="gene ID" value="ENSPMGG00000005032.1"/>
</dbReference>
<keyword evidence="5 8" id="KW-1133">Transmembrane helix</keyword>
<dbReference type="AlphaFoldDB" id="A0A3B3ZMV0"/>
<comment type="subcellular location">
    <subcellularLocation>
        <location evidence="1">Endoplasmic reticulum membrane</location>
        <topology evidence="1">Multi-pass membrane protein</topology>
    </subcellularLocation>
</comment>
<evidence type="ECO:0000256" key="3">
    <source>
        <dbReference type="ARBA" id="ARBA00022692"/>
    </source>
</evidence>
<evidence type="ECO:0000256" key="7">
    <source>
        <dbReference type="ARBA" id="ARBA00023136"/>
    </source>
</evidence>
<evidence type="ECO:0000256" key="4">
    <source>
        <dbReference type="ARBA" id="ARBA00022824"/>
    </source>
</evidence>
<proteinExistence type="predicted"/>
<dbReference type="PANTHER" id="PTHR21212">
    <property type="entry name" value="BERNARDINELLI-SEIP CONGENITAL LIPODYSTROPHY 2 HOMOLOG BSCL2 PROTEIN"/>
    <property type="match status" value="1"/>
</dbReference>
<evidence type="ECO:0000256" key="8">
    <source>
        <dbReference type="SAM" id="Phobius"/>
    </source>
</evidence>
<feature type="transmembrane region" description="Helical" evidence="8">
    <location>
        <begin position="224"/>
        <end position="246"/>
    </location>
</feature>
<reference evidence="9" key="1">
    <citation type="submission" date="2025-08" db="UniProtKB">
        <authorList>
            <consortium name="Ensembl"/>
        </authorList>
    </citation>
    <scope>IDENTIFICATION</scope>
</reference>
<evidence type="ECO:0000256" key="2">
    <source>
        <dbReference type="ARBA" id="ARBA00022064"/>
    </source>
</evidence>
<protein>
    <recommendedName>
        <fullName evidence="2">Seipin</fullName>
    </recommendedName>
</protein>
<keyword evidence="4" id="KW-0256">Endoplasmic reticulum</keyword>
<evidence type="ECO:0000256" key="1">
    <source>
        <dbReference type="ARBA" id="ARBA00004477"/>
    </source>
</evidence>
<keyword evidence="3 8" id="KW-0812">Transmembrane</keyword>
<name>A0A3B3ZMV0_9GOBI</name>
<sequence>MEHEGAMLSADEVATPINRLMLKIQKTVSMTITQARQRILQGFVVFSVTFFLLWIAAFLYGSFYYSYLPKAAYSTPVHYYYRTDCESPDSFIKIDFFVLTFSYRMSLQLEMPESPVNQDLGMFMIRATCFSQDGGQVASSARAGMLRYRSELVRTLETLLLLPAFLTATAEQKQVLEVELFSEYTDDPVNTAIIEILSNKVQIYSSRLLIHAHFTGLRYLLFNFPLISAVVGVSSNFIFLSALFVLKMEKYHDGKMMDQRTLEMCSKNEYIGEMSHQRSSPHPILSKLLHSSTSSSCSSMCASSGESDEVFSDGEGAVSKRKMFKKVMHMLFEPIGLNRKHSFPYCSVHLWSCLFA</sequence>
<dbReference type="PANTHER" id="PTHR21212:SF0">
    <property type="entry name" value="SEIPIN"/>
    <property type="match status" value="1"/>
</dbReference>
<evidence type="ECO:0000256" key="6">
    <source>
        <dbReference type="ARBA" id="ARBA00023098"/>
    </source>
</evidence>
<evidence type="ECO:0000256" key="5">
    <source>
        <dbReference type="ARBA" id="ARBA00022989"/>
    </source>
</evidence>
<dbReference type="GO" id="GO:0140042">
    <property type="term" value="P:lipid droplet formation"/>
    <property type="evidence" value="ECO:0007669"/>
    <property type="project" value="UniProtKB-ARBA"/>
</dbReference>
<evidence type="ECO:0000313" key="9">
    <source>
        <dbReference type="Ensembl" id="ENSPMGP00000005987.1"/>
    </source>
</evidence>
<feature type="transmembrane region" description="Helical" evidence="8">
    <location>
        <begin position="39"/>
        <end position="60"/>
    </location>
</feature>
<keyword evidence="7 8" id="KW-0472">Membrane</keyword>
<dbReference type="Proteomes" id="UP000261520">
    <property type="component" value="Unplaced"/>
</dbReference>
<dbReference type="GO" id="GO:0005789">
    <property type="term" value="C:endoplasmic reticulum membrane"/>
    <property type="evidence" value="ECO:0007669"/>
    <property type="project" value="UniProtKB-SubCell"/>
</dbReference>
<dbReference type="CDD" id="cd23995">
    <property type="entry name" value="Seipin_BSCL2_like"/>
    <property type="match status" value="1"/>
</dbReference>
<keyword evidence="6" id="KW-0443">Lipid metabolism</keyword>
<reference evidence="9" key="2">
    <citation type="submission" date="2025-09" db="UniProtKB">
        <authorList>
            <consortium name="Ensembl"/>
        </authorList>
    </citation>
    <scope>IDENTIFICATION</scope>
</reference>
<dbReference type="GO" id="GO:0006629">
    <property type="term" value="P:lipid metabolic process"/>
    <property type="evidence" value="ECO:0007669"/>
    <property type="project" value="UniProtKB-KW"/>
</dbReference>
<evidence type="ECO:0000313" key="10">
    <source>
        <dbReference type="Proteomes" id="UP000261520"/>
    </source>
</evidence>
<keyword evidence="10" id="KW-1185">Reference proteome</keyword>
<dbReference type="InterPro" id="IPR009617">
    <property type="entry name" value="Seipin"/>
</dbReference>
<dbReference type="Pfam" id="PF06775">
    <property type="entry name" value="Seipin"/>
    <property type="match status" value="1"/>
</dbReference>
<dbReference type="STRING" id="409849.ENSPMGP00000005987"/>
<accession>A0A3B3ZMV0</accession>
<organism evidence="9 10">
    <name type="scientific">Periophthalmus magnuspinnatus</name>
    <dbReference type="NCBI Taxonomy" id="409849"/>
    <lineage>
        <taxon>Eukaryota</taxon>
        <taxon>Metazoa</taxon>
        <taxon>Chordata</taxon>
        <taxon>Craniata</taxon>
        <taxon>Vertebrata</taxon>
        <taxon>Euteleostomi</taxon>
        <taxon>Actinopterygii</taxon>
        <taxon>Neopterygii</taxon>
        <taxon>Teleostei</taxon>
        <taxon>Neoteleostei</taxon>
        <taxon>Acanthomorphata</taxon>
        <taxon>Gobiaria</taxon>
        <taxon>Gobiiformes</taxon>
        <taxon>Gobioidei</taxon>
        <taxon>Gobiidae</taxon>
        <taxon>Oxudercinae</taxon>
        <taxon>Periophthalmus</taxon>
    </lineage>
</organism>